<dbReference type="Pfam" id="PF02730">
    <property type="entry name" value="AFOR_N"/>
    <property type="match status" value="1"/>
</dbReference>
<dbReference type="InterPro" id="IPR051919">
    <property type="entry name" value="W-dependent_AOR"/>
</dbReference>
<sequence>MLYPNILEINLSDLSFEIYESENLFDKYMGGIGVGIELLNQHLQTGVDPLSPENVVIFAIGPLNTYFPVASKTCAVFKSPLTGNLGESYAGGRLSTAMRFNNLGALILKGKSPEPIYFVSYEDGVQFFNAKPLMYMSPNTTGRIIREKIGHPGNRSVVTIGPAGERLIPYACATVDRTRHFGRTGLGAVLGSKNVKGFAIIGDQPISLESNTKYKQYRRVFREIYKKTTETNLMAKYHILGTAAGILPLNALKSLPTRNFAESYFEEAENISGEYFASELLGKRVACGGCPIGCIHLAILRERWEKGTVADIHSIAVSYDYELIYALGSNLKIGNAKDILKLIEAIEKEGMDAISIGVVFAWLAEAYERNLISPKDTEGELIRFGRVDDFLSIIKKISKATEESELYYSASKGVEELVEKYGGNDFGIRVAKLEPAGYRTGYYAIMGFLIGGRHSHLDNAGYSLDQKILNKPITLEKGINSLINEEEWRNVLNSMVICLFARGVYDINTTIQALDSLKINRTEEELLKMGMEIQRKRLQFKYAEGFSLIEAYQRFPKRFTEMMTAHGFLEKETFDKLLTIYSDEAEKRYTIKVA</sequence>
<dbReference type="InterPro" id="IPR036503">
    <property type="entry name" value="Ald_Fedxn_OxRdtase_N_sf"/>
</dbReference>
<dbReference type="PANTHER" id="PTHR30038:SF8">
    <property type="entry name" value="ALDEHYDE FERREDOXIN OXIDOREDUCTASE"/>
    <property type="match status" value="1"/>
</dbReference>
<comment type="cofactor">
    <cofactor evidence="1">
        <name>[4Fe-4S] cluster</name>
        <dbReference type="ChEBI" id="CHEBI:49883"/>
    </cofactor>
</comment>
<dbReference type="InterPro" id="IPR036021">
    <property type="entry name" value="Tungsten_al_ferr_oxy-like_C"/>
</dbReference>
<evidence type="ECO:0000256" key="8">
    <source>
        <dbReference type="ARBA" id="ARBA00049934"/>
    </source>
</evidence>
<dbReference type="Gene3D" id="1.10.569.10">
    <property type="entry name" value="Aldehyde Ferredoxin Oxidoreductase Protein, subunit A, domain 2"/>
    <property type="match status" value="1"/>
</dbReference>
<evidence type="ECO:0000256" key="6">
    <source>
        <dbReference type="ARBA" id="ARBA00023004"/>
    </source>
</evidence>
<evidence type="ECO:0000256" key="1">
    <source>
        <dbReference type="ARBA" id="ARBA00001966"/>
    </source>
</evidence>
<dbReference type="SUPFAM" id="SSF56228">
    <property type="entry name" value="Aldehyde ferredoxin oxidoreductase, N-terminal domain"/>
    <property type="match status" value="1"/>
</dbReference>
<dbReference type="SMART" id="SM00790">
    <property type="entry name" value="AFOR_N"/>
    <property type="match status" value="1"/>
</dbReference>
<dbReference type="SUPFAM" id="SSF48310">
    <property type="entry name" value="Aldehyde ferredoxin oxidoreductase, C-terminal domains"/>
    <property type="match status" value="1"/>
</dbReference>
<dbReference type="EMBL" id="CP084167">
    <property type="protein sequence ID" value="UJG44227.1"/>
    <property type="molecule type" value="Genomic_DNA"/>
</dbReference>
<dbReference type="Pfam" id="PF01314">
    <property type="entry name" value="AFOR_C"/>
    <property type="match status" value="1"/>
</dbReference>
<dbReference type="GO" id="GO:0009055">
    <property type="term" value="F:electron transfer activity"/>
    <property type="evidence" value="ECO:0007669"/>
    <property type="project" value="InterPro"/>
</dbReference>
<dbReference type="InterPro" id="IPR013984">
    <property type="entry name" value="Ald_Fedxn_OxRdtase_dom2"/>
</dbReference>
<reference evidence="10" key="1">
    <citation type="journal article" date="2022" name="Nat. Microbiol.">
        <title>Unique mobile elements and scalable gene flow at the prokaryote-eukaryote boundary revealed by circularized Asgard archaea genomes.</title>
        <authorList>
            <person name="Wu F."/>
            <person name="Speth D.R."/>
            <person name="Philosof A."/>
            <person name="Cremiere A."/>
            <person name="Narayanan A."/>
            <person name="Barco R.A."/>
            <person name="Connon S.A."/>
            <person name="Amend J.P."/>
            <person name="Antoshechkin I.A."/>
            <person name="Orphan V.J."/>
        </authorList>
    </citation>
    <scope>NUCLEOTIDE SEQUENCE</scope>
    <source>
        <strain evidence="10">PR6</strain>
    </source>
</reference>
<gene>
    <name evidence="10" type="ORF">K9W46_03365</name>
</gene>
<evidence type="ECO:0000256" key="4">
    <source>
        <dbReference type="ARBA" id="ARBA00022723"/>
    </source>
</evidence>
<dbReference type="InterPro" id="IPR013983">
    <property type="entry name" value="Ald_Fedxn_OxRdtase_N"/>
</dbReference>
<name>A0A9Y1BSE4_9ARCH</name>
<dbReference type="GO" id="GO:0016625">
    <property type="term" value="F:oxidoreductase activity, acting on the aldehyde or oxo group of donors, iron-sulfur protein as acceptor"/>
    <property type="evidence" value="ECO:0007669"/>
    <property type="project" value="InterPro"/>
</dbReference>
<dbReference type="PANTHER" id="PTHR30038">
    <property type="entry name" value="ALDEHYDE FERREDOXIN OXIDOREDUCTASE"/>
    <property type="match status" value="1"/>
</dbReference>
<dbReference type="Gene3D" id="3.60.9.10">
    <property type="entry name" value="Aldehyde ferredoxin oxidoreductase, N-terminal domain"/>
    <property type="match status" value="1"/>
</dbReference>
<dbReference type="InterPro" id="IPR013985">
    <property type="entry name" value="Ald_Fedxn_OxRdtase_dom3"/>
</dbReference>
<evidence type="ECO:0000313" key="10">
    <source>
        <dbReference type="EMBL" id="UJG44227.1"/>
    </source>
</evidence>
<protein>
    <submittedName>
        <fullName evidence="10">Aldehyde:ferredoxin oxidoreductase</fullName>
    </submittedName>
</protein>
<dbReference type="Gene3D" id="1.10.599.10">
    <property type="entry name" value="Aldehyde Ferredoxin Oxidoreductase Protein, subunit A, domain 3"/>
    <property type="match status" value="1"/>
</dbReference>
<keyword evidence="3" id="KW-0004">4Fe-4S</keyword>
<keyword evidence="4" id="KW-0479">Metal-binding</keyword>
<keyword evidence="6" id="KW-0408">Iron</keyword>
<comment type="similarity">
    <text evidence="2">Belongs to the AOR/FOR family.</text>
</comment>
<comment type="cofactor">
    <cofactor evidence="8">
        <name>tungstopterin</name>
        <dbReference type="ChEBI" id="CHEBI:30402"/>
    </cofactor>
</comment>
<evidence type="ECO:0000259" key="9">
    <source>
        <dbReference type="SMART" id="SM00790"/>
    </source>
</evidence>
<dbReference type="InterPro" id="IPR001203">
    <property type="entry name" value="OxRdtase_Ald_Fedxn_C"/>
</dbReference>
<keyword evidence="7" id="KW-0411">Iron-sulfur</keyword>
<feature type="domain" description="Aldehyde ferredoxin oxidoreductase N-terminal" evidence="9">
    <location>
        <begin position="3"/>
        <end position="204"/>
    </location>
</feature>
<evidence type="ECO:0000256" key="2">
    <source>
        <dbReference type="ARBA" id="ARBA00011032"/>
    </source>
</evidence>
<dbReference type="GO" id="GO:0046872">
    <property type="term" value="F:metal ion binding"/>
    <property type="evidence" value="ECO:0007669"/>
    <property type="project" value="UniProtKB-KW"/>
</dbReference>
<dbReference type="GO" id="GO:0051539">
    <property type="term" value="F:4 iron, 4 sulfur cluster binding"/>
    <property type="evidence" value="ECO:0007669"/>
    <property type="project" value="UniProtKB-KW"/>
</dbReference>
<evidence type="ECO:0000256" key="3">
    <source>
        <dbReference type="ARBA" id="ARBA00022485"/>
    </source>
</evidence>
<dbReference type="Proteomes" id="UP001200513">
    <property type="component" value="Chromosome"/>
</dbReference>
<organism evidence="10">
    <name type="scientific">Candidatus Heimdallarchaeum endolithica</name>
    <dbReference type="NCBI Taxonomy" id="2876572"/>
    <lineage>
        <taxon>Archaea</taxon>
        <taxon>Promethearchaeati</taxon>
        <taxon>Candidatus Heimdallarchaeota</taxon>
        <taxon>Candidatus Heimdallarchaeia (ex Rinke et al. 2021) (nom. nud.)</taxon>
        <taxon>Candidatus Heimdallarchaeales</taxon>
        <taxon>Candidatus Heimdallarchaeaceae</taxon>
        <taxon>Candidatus Heimdallarchaeum</taxon>
    </lineage>
</organism>
<dbReference type="AlphaFoldDB" id="A0A9Y1BSE4"/>
<proteinExistence type="inferred from homology"/>
<evidence type="ECO:0000256" key="7">
    <source>
        <dbReference type="ARBA" id="ARBA00023014"/>
    </source>
</evidence>
<accession>A0A9Y1BSE4</accession>
<keyword evidence="5" id="KW-0560">Oxidoreductase</keyword>
<evidence type="ECO:0000256" key="5">
    <source>
        <dbReference type="ARBA" id="ARBA00023002"/>
    </source>
</evidence>